<dbReference type="Pfam" id="PF19942">
    <property type="entry name" value="DUF6404"/>
    <property type="match status" value="1"/>
</dbReference>
<gene>
    <name evidence="2" type="ORF">CUN67_27545</name>
</gene>
<evidence type="ECO:0000256" key="1">
    <source>
        <dbReference type="SAM" id="Phobius"/>
    </source>
</evidence>
<sequence>MVKDAEFIRKKTRAIDIMASKGMWSSNYAPPLHRLLWKLGVNIPPPPFTTFRSNMFIFSIMFGPAWGLMMWLILWKNAGNGLVSVLLTSVCAGLLFGFSMAAFHYWRKVVNKLPAWDQL</sequence>
<keyword evidence="1" id="KW-0812">Transmembrane</keyword>
<geneLocation type="plasmid" evidence="3">
    <name>pne1b</name>
</geneLocation>
<dbReference type="RefSeq" id="WP_208718596.1">
    <property type="nucleotide sequence ID" value="NZ_CP024770.1"/>
</dbReference>
<proteinExistence type="predicted"/>
<accession>A0A6B9G7Z3</accession>
<dbReference type="AlphaFoldDB" id="A0A6B9G7Z3"/>
<dbReference type="EMBL" id="CP024770">
    <property type="protein sequence ID" value="QGY32702.1"/>
    <property type="molecule type" value="Genomic_DNA"/>
</dbReference>
<protein>
    <submittedName>
        <fullName evidence="2">Uncharacterized protein</fullName>
    </submittedName>
</protein>
<reference evidence="2 3" key="1">
    <citation type="submission" date="2017-11" db="EMBL/GenBank/DDBJ databases">
        <title>Genome sequence of Pantoea cypripedii NE1.</title>
        <authorList>
            <person name="Nascimento F.X."/>
        </authorList>
    </citation>
    <scope>NUCLEOTIDE SEQUENCE [LARGE SCALE GENOMIC DNA]</scope>
    <source>
        <strain evidence="2 3">NE1</strain>
        <plasmid evidence="3">pne1b</plasmid>
    </source>
</reference>
<organism evidence="2 3">
    <name type="scientific">Pantoea cypripedii</name>
    <name type="common">Pectobacterium cypripedii</name>
    <name type="synonym">Erwinia cypripedii</name>
    <dbReference type="NCBI Taxonomy" id="55209"/>
    <lineage>
        <taxon>Bacteria</taxon>
        <taxon>Pseudomonadati</taxon>
        <taxon>Pseudomonadota</taxon>
        <taxon>Gammaproteobacteria</taxon>
        <taxon>Enterobacterales</taxon>
        <taxon>Erwiniaceae</taxon>
        <taxon>Pantoea</taxon>
    </lineage>
</organism>
<feature type="transmembrane region" description="Helical" evidence="1">
    <location>
        <begin position="82"/>
        <end position="106"/>
    </location>
</feature>
<keyword evidence="1" id="KW-1133">Transmembrane helix</keyword>
<evidence type="ECO:0000313" key="3">
    <source>
        <dbReference type="Proteomes" id="UP000502005"/>
    </source>
</evidence>
<keyword evidence="1" id="KW-0472">Membrane</keyword>
<feature type="transmembrane region" description="Helical" evidence="1">
    <location>
        <begin position="55"/>
        <end position="75"/>
    </location>
</feature>
<name>A0A6B9G7Z3_PANCY</name>
<dbReference type="InterPro" id="IPR045644">
    <property type="entry name" value="DUF6404"/>
</dbReference>
<evidence type="ECO:0000313" key="2">
    <source>
        <dbReference type="EMBL" id="QGY32702.1"/>
    </source>
</evidence>
<dbReference type="Proteomes" id="UP000502005">
    <property type="component" value="Plasmid pNE1B"/>
</dbReference>
<keyword evidence="2" id="KW-0614">Plasmid</keyword>